<sequence length="60" mass="6805">MMFGFTINIRNTEAMFQSTLESSTMTQSSILSTSVSCQQTLRILAASYQCNKHQLIRVQQ</sequence>
<dbReference type="AlphaFoldDB" id="A0A0B7AD30"/>
<evidence type="ECO:0000313" key="2">
    <source>
        <dbReference type="EMBL" id="CEK77916.1"/>
    </source>
</evidence>
<dbReference type="EMBL" id="HACG01031050">
    <property type="protein sequence ID" value="CEK77915.1"/>
    <property type="molecule type" value="Transcribed_RNA"/>
</dbReference>
<accession>A0A0B7AD30</accession>
<organism evidence="2">
    <name type="scientific">Arion vulgaris</name>
    <dbReference type="NCBI Taxonomy" id="1028688"/>
    <lineage>
        <taxon>Eukaryota</taxon>
        <taxon>Metazoa</taxon>
        <taxon>Spiralia</taxon>
        <taxon>Lophotrochozoa</taxon>
        <taxon>Mollusca</taxon>
        <taxon>Gastropoda</taxon>
        <taxon>Heterobranchia</taxon>
        <taxon>Euthyneura</taxon>
        <taxon>Panpulmonata</taxon>
        <taxon>Eupulmonata</taxon>
        <taxon>Stylommatophora</taxon>
        <taxon>Helicina</taxon>
        <taxon>Arionoidea</taxon>
        <taxon>Arionidae</taxon>
        <taxon>Arion</taxon>
    </lineage>
</organism>
<reference evidence="2" key="1">
    <citation type="submission" date="2014-12" db="EMBL/GenBank/DDBJ databases">
        <title>Insight into the proteome of Arion vulgaris.</title>
        <authorList>
            <person name="Aradska J."/>
            <person name="Bulat T."/>
            <person name="Smidak R."/>
            <person name="Sarate P."/>
            <person name="Gangsoo J."/>
            <person name="Sialana F."/>
            <person name="Bilban M."/>
            <person name="Lubec G."/>
        </authorList>
    </citation>
    <scope>NUCLEOTIDE SEQUENCE</scope>
    <source>
        <tissue evidence="2">Skin</tissue>
    </source>
</reference>
<evidence type="ECO:0000313" key="1">
    <source>
        <dbReference type="EMBL" id="CEK77915.1"/>
    </source>
</evidence>
<proteinExistence type="predicted"/>
<name>A0A0B7AD30_9EUPU</name>
<dbReference type="EMBL" id="HACG01031051">
    <property type="protein sequence ID" value="CEK77916.1"/>
    <property type="molecule type" value="Transcribed_RNA"/>
</dbReference>
<protein>
    <submittedName>
        <fullName evidence="2">Uncharacterized protein</fullName>
    </submittedName>
</protein>
<gene>
    <name evidence="2" type="primary">ORF107320</name>
    <name evidence="1" type="synonym">ORF107318</name>
</gene>